<evidence type="ECO:0000313" key="7">
    <source>
        <dbReference type="Proteomes" id="UP000306585"/>
    </source>
</evidence>
<name>A0A5R9GPR2_9PROT</name>
<dbReference type="Proteomes" id="UP000306585">
    <property type="component" value="Unassembled WGS sequence"/>
</dbReference>
<dbReference type="PANTHER" id="PTHR33337:SF40">
    <property type="entry name" value="CENP-V_GFA DOMAIN-CONTAINING PROTEIN-RELATED"/>
    <property type="match status" value="1"/>
</dbReference>
<dbReference type="SUPFAM" id="SSF51316">
    <property type="entry name" value="Mss4-like"/>
    <property type="match status" value="1"/>
</dbReference>
<keyword evidence="7" id="KW-1185">Reference proteome</keyword>
<dbReference type="AlphaFoldDB" id="A0A5R9GPR2"/>
<sequence length="273" mass="30366">MMSGSCLCGRVRYEVRGRTGEITHCHCPICRKAHAAAFSTLLPVDAAGFMLTDGAHWLGRYAPEAGQTRFFCSQCGSQLYVTYEQQEQILLCVGTLDTDPGIRPVCHVHTSRKAGWYTIRDDIPLFPGRRSLAVEAAAEAVGLERCYHQMQQMLLQASRQETVTSLLLLWAGAEKIVPLERDIKKNIRTSDRMECLPDSRFAILLPYTGANAARILGERIRNSAKIDAFDSSLKIGMATRLPEPVDMADIMSVIDTMFVEAERGMMQHVVAMP</sequence>
<comment type="similarity">
    <text evidence="1">Belongs to the Gfa family.</text>
</comment>
<keyword evidence="2" id="KW-0479">Metal-binding</keyword>
<keyword evidence="4" id="KW-0456">Lyase</keyword>
<organism evidence="6 7">
    <name type="scientific">Mariprofundus erugo</name>
    <dbReference type="NCBI Taxonomy" id="2528639"/>
    <lineage>
        <taxon>Bacteria</taxon>
        <taxon>Pseudomonadati</taxon>
        <taxon>Pseudomonadota</taxon>
        <taxon>Candidatius Mariprofundia</taxon>
        <taxon>Mariprofundales</taxon>
        <taxon>Mariprofundaceae</taxon>
        <taxon>Mariprofundus</taxon>
    </lineage>
</organism>
<feature type="domain" description="CENP-V/GFA" evidence="5">
    <location>
        <begin position="2"/>
        <end position="106"/>
    </location>
</feature>
<dbReference type="InterPro" id="IPR006913">
    <property type="entry name" value="CENP-V/GFA"/>
</dbReference>
<evidence type="ECO:0000256" key="2">
    <source>
        <dbReference type="ARBA" id="ARBA00022723"/>
    </source>
</evidence>
<dbReference type="EMBL" id="VBRY01000010">
    <property type="protein sequence ID" value="TLS66267.1"/>
    <property type="molecule type" value="Genomic_DNA"/>
</dbReference>
<evidence type="ECO:0000256" key="3">
    <source>
        <dbReference type="ARBA" id="ARBA00022833"/>
    </source>
</evidence>
<dbReference type="InterPro" id="IPR029787">
    <property type="entry name" value="Nucleotide_cyclase"/>
</dbReference>
<dbReference type="PROSITE" id="PS51891">
    <property type="entry name" value="CENP_V_GFA"/>
    <property type="match status" value="1"/>
</dbReference>
<reference evidence="6 7" key="1">
    <citation type="journal article" date="2019" name="Appl. Environ. Microbiol.">
        <title>Environmental Evidence and Genomic Insight of Iron-oxidizing Bacteria Preference Towards More Corrosion Resistant Stainless Steel at Higher Salinities.</title>
        <authorList>
            <person name="Garrison C.E."/>
            <person name="Price K.A."/>
            <person name="Field E.K."/>
        </authorList>
    </citation>
    <scope>NUCLEOTIDE SEQUENCE [LARGE SCALE GENOMIC DNA]</scope>
    <source>
        <strain evidence="6 7">P3</strain>
    </source>
</reference>
<evidence type="ECO:0000256" key="4">
    <source>
        <dbReference type="ARBA" id="ARBA00023239"/>
    </source>
</evidence>
<dbReference type="GO" id="GO:0016846">
    <property type="term" value="F:carbon-sulfur lyase activity"/>
    <property type="evidence" value="ECO:0007669"/>
    <property type="project" value="InterPro"/>
</dbReference>
<dbReference type="GO" id="GO:0046872">
    <property type="term" value="F:metal ion binding"/>
    <property type="evidence" value="ECO:0007669"/>
    <property type="project" value="UniProtKB-KW"/>
</dbReference>
<gene>
    <name evidence="6" type="ORF">FEF65_10645</name>
</gene>
<dbReference type="SUPFAM" id="SSF55073">
    <property type="entry name" value="Nucleotide cyclase"/>
    <property type="match status" value="1"/>
</dbReference>
<evidence type="ECO:0000259" key="5">
    <source>
        <dbReference type="PROSITE" id="PS51891"/>
    </source>
</evidence>
<dbReference type="Gene3D" id="3.90.1590.10">
    <property type="entry name" value="glutathione-dependent formaldehyde- activating enzyme (gfa)"/>
    <property type="match status" value="1"/>
</dbReference>
<dbReference type="PANTHER" id="PTHR33337">
    <property type="entry name" value="GFA DOMAIN-CONTAINING PROTEIN"/>
    <property type="match status" value="1"/>
</dbReference>
<evidence type="ECO:0000256" key="1">
    <source>
        <dbReference type="ARBA" id="ARBA00005495"/>
    </source>
</evidence>
<evidence type="ECO:0000313" key="6">
    <source>
        <dbReference type="EMBL" id="TLS66267.1"/>
    </source>
</evidence>
<comment type="caution">
    <text evidence="6">The sequence shown here is derived from an EMBL/GenBank/DDBJ whole genome shotgun (WGS) entry which is preliminary data.</text>
</comment>
<dbReference type="Pfam" id="PF04828">
    <property type="entry name" value="GFA"/>
    <property type="match status" value="1"/>
</dbReference>
<dbReference type="InterPro" id="IPR011057">
    <property type="entry name" value="Mss4-like_sf"/>
</dbReference>
<keyword evidence="3" id="KW-0862">Zinc</keyword>
<accession>A0A5R9GPR2</accession>
<proteinExistence type="inferred from homology"/>
<protein>
    <recommendedName>
        <fullName evidence="5">CENP-V/GFA domain-containing protein</fullName>
    </recommendedName>
</protein>